<evidence type="ECO:0000256" key="1">
    <source>
        <dbReference type="ARBA" id="ARBA00023015"/>
    </source>
</evidence>
<proteinExistence type="predicted"/>
<keyword evidence="3" id="KW-0804">Transcription</keyword>
<feature type="domain" description="Myb-like" evidence="5">
    <location>
        <begin position="15"/>
        <end position="66"/>
    </location>
</feature>
<evidence type="ECO:0000259" key="6">
    <source>
        <dbReference type="PROSITE" id="PS51293"/>
    </source>
</evidence>
<dbReference type="InterPro" id="IPR001005">
    <property type="entry name" value="SANT/Myb"/>
</dbReference>
<dbReference type="OrthoDB" id="2143914at2759"/>
<dbReference type="InterPro" id="IPR017884">
    <property type="entry name" value="SANT_dom"/>
</dbReference>
<dbReference type="RefSeq" id="XP_068356090.1">
    <property type="nucleotide sequence ID" value="XM_068506967.1"/>
</dbReference>
<dbReference type="GO" id="GO:0042796">
    <property type="term" value="P:snRNA transcription by RNA polymerase III"/>
    <property type="evidence" value="ECO:0007669"/>
    <property type="project" value="TreeGrafter"/>
</dbReference>
<dbReference type="EMBL" id="MLAK01000846">
    <property type="protein sequence ID" value="OHT02954.1"/>
    <property type="molecule type" value="Genomic_DNA"/>
</dbReference>
<evidence type="ECO:0000313" key="8">
    <source>
        <dbReference type="EMBL" id="OHT02954.1"/>
    </source>
</evidence>
<dbReference type="PROSITE" id="PS51294">
    <property type="entry name" value="HTH_MYB"/>
    <property type="match status" value="2"/>
</dbReference>
<evidence type="ECO:0000256" key="4">
    <source>
        <dbReference type="ARBA" id="ARBA00023242"/>
    </source>
</evidence>
<keyword evidence="2" id="KW-0238">DNA-binding</keyword>
<dbReference type="PANTHER" id="PTHR46621">
    <property type="entry name" value="SNRNA-ACTIVATING PROTEIN COMPLEX SUBUNIT 4"/>
    <property type="match status" value="1"/>
</dbReference>
<keyword evidence="4" id="KW-0539">Nucleus</keyword>
<evidence type="ECO:0000313" key="9">
    <source>
        <dbReference type="Proteomes" id="UP000179807"/>
    </source>
</evidence>
<reference evidence="8" key="1">
    <citation type="submission" date="2016-10" db="EMBL/GenBank/DDBJ databases">
        <authorList>
            <person name="Benchimol M."/>
            <person name="Almeida L.G."/>
            <person name="Vasconcelos A.T."/>
            <person name="Perreira-Neves A."/>
            <person name="Rosa I.A."/>
            <person name="Tasca T."/>
            <person name="Bogo M.R."/>
            <person name="de Souza W."/>
        </authorList>
    </citation>
    <scope>NUCLEOTIDE SEQUENCE [LARGE SCALE GENOMIC DNA]</scope>
    <source>
        <strain evidence="8">K</strain>
    </source>
</reference>
<evidence type="ECO:0000256" key="3">
    <source>
        <dbReference type="ARBA" id="ARBA00023163"/>
    </source>
</evidence>
<keyword evidence="1" id="KW-0805">Transcription regulation</keyword>
<dbReference type="VEuPathDB" id="TrichDB:TRFO_29766"/>
<dbReference type="Proteomes" id="UP000179807">
    <property type="component" value="Unassembled WGS sequence"/>
</dbReference>
<feature type="domain" description="HTH myb-type" evidence="7">
    <location>
        <begin position="71"/>
        <end position="121"/>
    </location>
</feature>
<dbReference type="AlphaFoldDB" id="A0A1J4JW64"/>
<dbReference type="GO" id="GO:0019185">
    <property type="term" value="C:snRNA-activating protein complex"/>
    <property type="evidence" value="ECO:0007669"/>
    <property type="project" value="TreeGrafter"/>
</dbReference>
<dbReference type="PANTHER" id="PTHR46621:SF1">
    <property type="entry name" value="SNRNA-ACTIVATING PROTEIN COMPLEX SUBUNIT 4"/>
    <property type="match status" value="1"/>
</dbReference>
<dbReference type="InterPro" id="IPR017930">
    <property type="entry name" value="Myb_dom"/>
</dbReference>
<comment type="caution">
    <text evidence="8">The sequence shown here is derived from an EMBL/GenBank/DDBJ whole genome shotgun (WGS) entry which is preliminary data.</text>
</comment>
<dbReference type="GO" id="GO:0042795">
    <property type="term" value="P:snRNA transcription by RNA polymerase II"/>
    <property type="evidence" value="ECO:0007669"/>
    <property type="project" value="TreeGrafter"/>
</dbReference>
<protein>
    <submittedName>
        <fullName evidence="8">Myb-like DNA-binding domain containing protein</fullName>
    </submittedName>
</protein>
<accession>A0A1J4JW64</accession>
<evidence type="ECO:0000259" key="5">
    <source>
        <dbReference type="PROSITE" id="PS50090"/>
    </source>
</evidence>
<dbReference type="SUPFAM" id="SSF46689">
    <property type="entry name" value="Homeodomain-like"/>
    <property type="match status" value="1"/>
</dbReference>
<keyword evidence="9" id="KW-1185">Reference proteome</keyword>
<dbReference type="GeneID" id="94841671"/>
<dbReference type="InterPro" id="IPR009057">
    <property type="entry name" value="Homeodomain-like_sf"/>
</dbReference>
<feature type="domain" description="SANT" evidence="6">
    <location>
        <begin position="73"/>
        <end position="121"/>
    </location>
</feature>
<evidence type="ECO:0000259" key="7">
    <source>
        <dbReference type="PROSITE" id="PS51294"/>
    </source>
</evidence>
<dbReference type="GO" id="GO:0001006">
    <property type="term" value="F:RNA polymerase III type 3 promoter sequence-specific DNA binding"/>
    <property type="evidence" value="ECO:0007669"/>
    <property type="project" value="TreeGrafter"/>
</dbReference>
<dbReference type="SMART" id="SM00717">
    <property type="entry name" value="SANT"/>
    <property type="match status" value="2"/>
</dbReference>
<dbReference type="PROSITE" id="PS51293">
    <property type="entry name" value="SANT"/>
    <property type="match status" value="1"/>
</dbReference>
<dbReference type="GO" id="GO:0000978">
    <property type="term" value="F:RNA polymerase II cis-regulatory region sequence-specific DNA binding"/>
    <property type="evidence" value="ECO:0007669"/>
    <property type="project" value="TreeGrafter"/>
</dbReference>
<sequence>MFTSLTEKKLFVHKKTKSGRQMFTNEEDIYLRFLVSKYGEKNWDLISKLMGNRSSRQCRERYRYYLSPKINRSKWTEDEDILLLKKIQEFGKKWKQIAFFFDRRTEVNIKNRYYLLMSKKEKSLIKNEDGGNSVIDKYIQEKNNVNIQNNNSNHDSMMNSNSLNRDENKDRINIGDIKELTDRNNIKDLDGLNAQTLFTDHTSLFDEKLGTTIW</sequence>
<dbReference type="CDD" id="cd00167">
    <property type="entry name" value="SANT"/>
    <property type="match status" value="2"/>
</dbReference>
<dbReference type="PROSITE" id="PS50090">
    <property type="entry name" value="MYB_LIKE"/>
    <property type="match status" value="2"/>
</dbReference>
<evidence type="ECO:0000256" key="2">
    <source>
        <dbReference type="ARBA" id="ARBA00023125"/>
    </source>
</evidence>
<feature type="domain" description="HTH myb-type" evidence="7">
    <location>
        <begin position="20"/>
        <end position="70"/>
    </location>
</feature>
<feature type="domain" description="Myb-like" evidence="5">
    <location>
        <begin position="67"/>
        <end position="117"/>
    </location>
</feature>
<dbReference type="Gene3D" id="1.10.10.60">
    <property type="entry name" value="Homeodomain-like"/>
    <property type="match status" value="2"/>
</dbReference>
<gene>
    <name evidence="8" type="ORF">TRFO_29766</name>
</gene>
<organism evidence="8 9">
    <name type="scientific">Tritrichomonas foetus</name>
    <dbReference type="NCBI Taxonomy" id="1144522"/>
    <lineage>
        <taxon>Eukaryota</taxon>
        <taxon>Metamonada</taxon>
        <taxon>Parabasalia</taxon>
        <taxon>Tritrichomonadida</taxon>
        <taxon>Tritrichomonadidae</taxon>
        <taxon>Tritrichomonas</taxon>
    </lineage>
</organism>
<dbReference type="Pfam" id="PF13921">
    <property type="entry name" value="Myb_DNA-bind_6"/>
    <property type="match status" value="1"/>
</dbReference>
<name>A0A1J4JW64_9EUKA</name>
<dbReference type="InterPro" id="IPR051575">
    <property type="entry name" value="Myb-like_DNA-bd"/>
</dbReference>